<name>A0A196SEU1_BLAHN</name>
<evidence type="ECO:0000256" key="3">
    <source>
        <dbReference type="ARBA" id="ARBA00022448"/>
    </source>
</evidence>
<dbReference type="AlphaFoldDB" id="A0A196SEU1"/>
<comment type="caution">
    <text evidence="9">The sequence shown here is derived from an EMBL/GenBank/DDBJ whole genome shotgun (WGS) entry which is preliminary data.</text>
</comment>
<keyword evidence="10" id="KW-1185">Reference proteome</keyword>
<evidence type="ECO:0000256" key="6">
    <source>
        <dbReference type="ARBA" id="ARBA00022982"/>
    </source>
</evidence>
<evidence type="ECO:0000256" key="7">
    <source>
        <dbReference type="ARBA" id="ARBA00023128"/>
    </source>
</evidence>
<organism evidence="9 10">
    <name type="scientific">Blastocystis sp. subtype 1 (strain ATCC 50177 / NandII)</name>
    <dbReference type="NCBI Taxonomy" id="478820"/>
    <lineage>
        <taxon>Eukaryota</taxon>
        <taxon>Sar</taxon>
        <taxon>Stramenopiles</taxon>
        <taxon>Bigyra</taxon>
        <taxon>Opalozoa</taxon>
        <taxon>Opalinata</taxon>
        <taxon>Blastocystidae</taxon>
        <taxon>Blastocystis</taxon>
    </lineage>
</organism>
<keyword evidence="5" id="KW-0999">Mitochondrion inner membrane</keyword>
<comment type="similarity">
    <text evidence="2">Belongs to the complex I NDUFA5 subunit family.</text>
</comment>
<dbReference type="PANTHER" id="PTHR12653:SF0">
    <property type="entry name" value="NADH DEHYDROGENASE [UBIQUINONE] 1 ALPHA SUBCOMPLEX SUBUNIT 5"/>
    <property type="match status" value="1"/>
</dbReference>
<evidence type="ECO:0000256" key="8">
    <source>
        <dbReference type="ARBA" id="ARBA00023136"/>
    </source>
</evidence>
<sequence length="114" mass="13106">MFATKALLATVKRTTGMVGLPVIPNARAVLTELYDKTLENIQKIPANTEYRKNVEAFTKYRRNVVKENEDIKTIEKIIGCGQVEELVEQAKDELSLIEDYYQYRIWEGPKVKSP</sequence>
<dbReference type="OrthoDB" id="286811at2759"/>
<protein>
    <submittedName>
        <fullName evidence="9">NADH dehydrogenase [ubiquinone] 1 alpha subcomplex subunit 5</fullName>
    </submittedName>
</protein>
<evidence type="ECO:0000313" key="9">
    <source>
        <dbReference type="EMBL" id="OAO15580.1"/>
    </source>
</evidence>
<keyword evidence="6" id="KW-0249">Electron transport</keyword>
<evidence type="ECO:0000256" key="4">
    <source>
        <dbReference type="ARBA" id="ARBA00022660"/>
    </source>
</evidence>
<gene>
    <name evidence="9" type="ORF">AV274_2653</name>
</gene>
<evidence type="ECO:0000256" key="5">
    <source>
        <dbReference type="ARBA" id="ARBA00022792"/>
    </source>
</evidence>
<keyword evidence="7" id="KW-0496">Mitochondrion</keyword>
<comment type="subcellular location">
    <subcellularLocation>
        <location evidence="1">Mitochondrion inner membrane</location>
        <topology evidence="1">Peripheral membrane protein</topology>
        <orientation evidence="1">Matrix side</orientation>
    </subcellularLocation>
</comment>
<dbReference type="Proteomes" id="UP000078348">
    <property type="component" value="Unassembled WGS sequence"/>
</dbReference>
<evidence type="ECO:0000313" key="10">
    <source>
        <dbReference type="Proteomes" id="UP000078348"/>
    </source>
</evidence>
<dbReference type="GO" id="GO:0022904">
    <property type="term" value="P:respiratory electron transport chain"/>
    <property type="evidence" value="ECO:0007669"/>
    <property type="project" value="InterPro"/>
</dbReference>
<dbReference type="InterPro" id="IPR006806">
    <property type="entry name" value="NDUFA5"/>
</dbReference>
<evidence type="ECO:0000256" key="2">
    <source>
        <dbReference type="ARBA" id="ARBA00010261"/>
    </source>
</evidence>
<dbReference type="Pfam" id="PF04716">
    <property type="entry name" value="ETC_C1_NDUFA5"/>
    <property type="match status" value="1"/>
</dbReference>
<keyword evidence="4" id="KW-0679">Respiratory chain</keyword>
<dbReference type="GO" id="GO:0005743">
    <property type="term" value="C:mitochondrial inner membrane"/>
    <property type="evidence" value="ECO:0007669"/>
    <property type="project" value="UniProtKB-SubCell"/>
</dbReference>
<dbReference type="EMBL" id="LXWW01000129">
    <property type="protein sequence ID" value="OAO15580.1"/>
    <property type="molecule type" value="Genomic_DNA"/>
</dbReference>
<accession>A0A196SEU1</accession>
<evidence type="ECO:0000256" key="1">
    <source>
        <dbReference type="ARBA" id="ARBA00004443"/>
    </source>
</evidence>
<keyword evidence="9" id="KW-0830">Ubiquinone</keyword>
<keyword evidence="8" id="KW-0472">Membrane</keyword>
<dbReference type="STRING" id="478820.A0A196SEU1"/>
<keyword evidence="3" id="KW-0813">Transport</keyword>
<dbReference type="PANTHER" id="PTHR12653">
    <property type="entry name" value="NADH-UBIQUINONE OXIDOREDUCTASE 13 KD-B SUBUNIT"/>
    <property type="match status" value="1"/>
</dbReference>
<proteinExistence type="inferred from homology"/>
<reference evidence="9 10" key="1">
    <citation type="submission" date="2016-05" db="EMBL/GenBank/DDBJ databases">
        <title>Nuclear genome of Blastocystis sp. subtype 1 NandII.</title>
        <authorList>
            <person name="Gentekaki E."/>
            <person name="Curtis B."/>
            <person name="Stairs C."/>
            <person name="Eme L."/>
            <person name="Herman E."/>
            <person name="Klimes V."/>
            <person name="Arias M.C."/>
            <person name="Elias M."/>
            <person name="Hilliou F."/>
            <person name="Klute M."/>
            <person name="Malik S.-B."/>
            <person name="Pightling A."/>
            <person name="Rachubinski R."/>
            <person name="Salas D."/>
            <person name="Schlacht A."/>
            <person name="Suga H."/>
            <person name="Archibald J."/>
            <person name="Ball S.G."/>
            <person name="Clark G."/>
            <person name="Dacks J."/>
            <person name="Van Der Giezen M."/>
            <person name="Tsaousis A."/>
            <person name="Roger A."/>
        </authorList>
    </citation>
    <scope>NUCLEOTIDE SEQUENCE [LARGE SCALE GENOMIC DNA]</scope>
    <source>
        <strain evidence="10">ATCC 50177 / NandII</strain>
    </source>
</reference>